<dbReference type="RefSeq" id="WP_145148135.1">
    <property type="nucleotide sequence ID" value="NZ_VNIM01000007.1"/>
</dbReference>
<dbReference type="PANTHER" id="PTHR42793:SF4">
    <property type="entry name" value="BLL6376 PROTEIN"/>
    <property type="match status" value="1"/>
</dbReference>
<evidence type="ECO:0000259" key="4">
    <source>
        <dbReference type="PROSITE" id="PS50975"/>
    </source>
</evidence>
<dbReference type="Pfam" id="PF13380">
    <property type="entry name" value="CoA_binding_2"/>
    <property type="match status" value="1"/>
</dbReference>
<dbReference type="EMBL" id="VNIM01000007">
    <property type="protein sequence ID" value="TVV76759.1"/>
    <property type="molecule type" value="Genomic_DNA"/>
</dbReference>
<evidence type="ECO:0000256" key="2">
    <source>
        <dbReference type="ARBA" id="ARBA00060888"/>
    </source>
</evidence>
<dbReference type="SUPFAM" id="SSF56059">
    <property type="entry name" value="Glutathione synthetase ATP-binding domain-like"/>
    <property type="match status" value="1"/>
</dbReference>
<sequence>MTDGTGAGTHRLDRLLNPRSIAIVGASERNHYSNLAMRALRGLGFDGPLQLVNQRGAPAYGMESVTKCSALAEPVDAAYLCVPVAGLIDTVRDAIDAGIRNLVIVTSGFAELGGEGAAREAELKAMCAASDTRVIGPNSLGYRNNLGRVALGSIPFVEQPTRPTIALISASGSVASSVINYGIRQGTGFTHVIATGNEMNVSTADIIDYLIGIPEVRAIALFIEQVRDPATFAAAAERARLAGKPIVALKIGSAETTAAVAAAHTGAAVGDDKVFDAVCHRLAIVRVRTIEALVVTAATLAATGPIARPGVGLVSISGGICEIASDYGEAAGVSIPQFAEPTRAALAAVLSDLGQMHNPLDMTGAAVRDEDLWIKVPQILARDPAIGITLINWDVPSVAEPSMPNTLALIGRALAETTAPALLIANSENAVNEHGRAYLDQHGQLFSLPGIGKGMEAVGKLAWWSERVGRPPLPAAAPAAPAGAAHPVDERQTLDHLATHGVPVIPTRIVRTADEAVAAAQAIGEPVVLKILSADIAHKSEVGGVALNLAGDAAVAQAFDTMMATVRERAPAAAIEGVIVAPMRSGGIELLVGIARDPQWGLVCAVGLGGFWVDALGDTALCLLPAGRDDIVAAFRSLRGVRMLEGYRGAAPVDLDAVAEVVVRIGAAAAALGDDLAALEVNPLLVSGDRIEALDALAVWSTQ</sequence>
<dbReference type="Gene3D" id="3.30.470.20">
    <property type="entry name" value="ATP-grasp fold, B domain"/>
    <property type="match status" value="1"/>
</dbReference>
<comment type="similarity">
    <text evidence="2">In the N-terminal section; belongs to the acetate CoA ligase alpha subunit family.</text>
</comment>
<feature type="domain" description="ATP-grasp" evidence="4">
    <location>
        <begin position="494"/>
        <end position="530"/>
    </location>
</feature>
<dbReference type="Gene3D" id="3.40.50.261">
    <property type="entry name" value="Succinyl-CoA synthetase domains"/>
    <property type="match status" value="2"/>
</dbReference>
<dbReference type="Gene3D" id="3.30.1490.20">
    <property type="entry name" value="ATP-grasp fold, A domain"/>
    <property type="match status" value="1"/>
</dbReference>
<accession>A0A558RBH8</accession>
<keyword evidence="5" id="KW-0436">Ligase</keyword>
<dbReference type="GO" id="GO:0016874">
    <property type="term" value="F:ligase activity"/>
    <property type="evidence" value="ECO:0007669"/>
    <property type="project" value="UniProtKB-KW"/>
</dbReference>
<name>A0A558RBH8_9SPHN</name>
<dbReference type="InterPro" id="IPR011761">
    <property type="entry name" value="ATP-grasp"/>
</dbReference>
<dbReference type="InterPro" id="IPR016102">
    <property type="entry name" value="Succinyl-CoA_synth-like"/>
</dbReference>
<dbReference type="InterPro" id="IPR032875">
    <property type="entry name" value="Succ_CoA_lig_flav_dom"/>
</dbReference>
<dbReference type="Pfam" id="PF13549">
    <property type="entry name" value="ATP-grasp_5"/>
    <property type="match status" value="1"/>
</dbReference>
<protein>
    <submittedName>
        <fullName evidence="5">Acetate--CoA ligase family protein</fullName>
    </submittedName>
</protein>
<evidence type="ECO:0000313" key="6">
    <source>
        <dbReference type="Proteomes" id="UP000318681"/>
    </source>
</evidence>
<dbReference type="PANTHER" id="PTHR42793">
    <property type="entry name" value="COA BINDING DOMAIN CONTAINING PROTEIN"/>
    <property type="match status" value="1"/>
</dbReference>
<comment type="caution">
    <text evidence="5">The sequence shown here is derived from an EMBL/GenBank/DDBJ whole genome shotgun (WGS) entry which is preliminary data.</text>
</comment>
<dbReference type="InterPro" id="IPR003781">
    <property type="entry name" value="CoA-bd"/>
</dbReference>
<dbReference type="SUPFAM" id="SSF51735">
    <property type="entry name" value="NAD(P)-binding Rossmann-fold domains"/>
    <property type="match status" value="1"/>
</dbReference>
<evidence type="ECO:0000313" key="5">
    <source>
        <dbReference type="EMBL" id="TVV76759.1"/>
    </source>
</evidence>
<keyword evidence="6" id="KW-1185">Reference proteome</keyword>
<dbReference type="InterPro" id="IPR013815">
    <property type="entry name" value="ATP_grasp_subdomain_1"/>
</dbReference>
<dbReference type="PROSITE" id="PS50975">
    <property type="entry name" value="ATP_GRASP"/>
    <property type="match status" value="1"/>
</dbReference>
<dbReference type="SUPFAM" id="SSF52210">
    <property type="entry name" value="Succinyl-CoA synthetase domains"/>
    <property type="match status" value="2"/>
</dbReference>
<keyword evidence="1" id="KW-0816">Tricarboxylic acid cycle</keyword>
<dbReference type="Proteomes" id="UP000318681">
    <property type="component" value="Unassembled WGS sequence"/>
</dbReference>
<proteinExistence type="inferred from homology"/>
<dbReference type="OrthoDB" id="9807426at2"/>
<dbReference type="SMART" id="SM00881">
    <property type="entry name" value="CoA_binding"/>
    <property type="match status" value="1"/>
</dbReference>
<reference evidence="5 6" key="1">
    <citation type="submission" date="2019-07" db="EMBL/GenBank/DDBJ databases">
        <title>Sphingomonas solaris sp. nov., isolated from a solar panel from Boston, Massachusetts.</title>
        <authorList>
            <person name="Tanner K."/>
            <person name="Pascual J."/>
            <person name="Mancuso C."/>
            <person name="Pereto J."/>
            <person name="Khalil A."/>
            <person name="Vilanova C."/>
        </authorList>
    </citation>
    <scope>NUCLEOTIDE SEQUENCE [LARGE SCALE GENOMIC DNA]</scope>
    <source>
        <strain evidence="5 6">R4DWN</strain>
    </source>
</reference>
<dbReference type="GO" id="GO:0005524">
    <property type="term" value="F:ATP binding"/>
    <property type="evidence" value="ECO:0007669"/>
    <property type="project" value="UniProtKB-UniRule"/>
</dbReference>
<gene>
    <name evidence="5" type="ORF">FOY91_03375</name>
</gene>
<dbReference type="GO" id="GO:0046872">
    <property type="term" value="F:metal ion binding"/>
    <property type="evidence" value="ECO:0007669"/>
    <property type="project" value="InterPro"/>
</dbReference>
<dbReference type="FunFam" id="3.30.1490.20:FF:000020">
    <property type="entry name" value="Protein lysine acetyltransferase"/>
    <property type="match status" value="1"/>
</dbReference>
<evidence type="ECO:0000256" key="3">
    <source>
        <dbReference type="PROSITE-ProRule" id="PRU00409"/>
    </source>
</evidence>
<keyword evidence="3" id="KW-0067">ATP-binding</keyword>
<dbReference type="AlphaFoldDB" id="A0A558RBH8"/>
<dbReference type="GO" id="GO:0006099">
    <property type="term" value="P:tricarboxylic acid cycle"/>
    <property type="evidence" value="ECO:0007669"/>
    <property type="project" value="UniProtKB-KW"/>
</dbReference>
<dbReference type="InterPro" id="IPR036291">
    <property type="entry name" value="NAD(P)-bd_dom_sf"/>
</dbReference>
<dbReference type="Pfam" id="PF13607">
    <property type="entry name" value="Succ_CoA_lig"/>
    <property type="match status" value="1"/>
</dbReference>
<dbReference type="Gene3D" id="3.40.50.720">
    <property type="entry name" value="NAD(P)-binding Rossmann-like Domain"/>
    <property type="match status" value="1"/>
</dbReference>
<evidence type="ECO:0000256" key="1">
    <source>
        <dbReference type="ARBA" id="ARBA00022532"/>
    </source>
</evidence>
<keyword evidence="3" id="KW-0547">Nucleotide-binding</keyword>
<organism evidence="5 6">
    <name type="scientific">Alterirhizorhabdus solaris</name>
    <dbReference type="NCBI Taxonomy" id="2529389"/>
    <lineage>
        <taxon>Bacteria</taxon>
        <taxon>Pseudomonadati</taxon>
        <taxon>Pseudomonadota</taxon>
        <taxon>Alphaproteobacteria</taxon>
        <taxon>Sphingomonadales</taxon>
        <taxon>Rhizorhabdaceae</taxon>
        <taxon>Alterirhizorhabdus</taxon>
    </lineage>
</organism>